<dbReference type="OrthoDB" id="408631at2759"/>
<feature type="domain" description="Carboxylesterase type B" evidence="2">
    <location>
        <begin position="33"/>
        <end position="536"/>
    </location>
</feature>
<dbReference type="Gene3D" id="3.40.50.1820">
    <property type="entry name" value="alpha/beta hydrolase"/>
    <property type="match status" value="1"/>
</dbReference>
<dbReference type="InterPro" id="IPR029058">
    <property type="entry name" value="AB_hydrolase_fold"/>
</dbReference>
<feature type="chain" id="PRO_5026086378" evidence="1">
    <location>
        <begin position="21"/>
        <end position="557"/>
    </location>
</feature>
<feature type="signal peptide" evidence="1">
    <location>
        <begin position="1"/>
        <end position="20"/>
    </location>
</feature>
<evidence type="ECO:0000313" key="4">
    <source>
        <dbReference type="Proteomes" id="UP000799291"/>
    </source>
</evidence>
<keyword evidence="1" id="KW-0732">Signal</keyword>
<dbReference type="InterPro" id="IPR019819">
    <property type="entry name" value="Carboxylesterase_B_CS"/>
</dbReference>
<dbReference type="PANTHER" id="PTHR11559">
    <property type="entry name" value="CARBOXYLESTERASE"/>
    <property type="match status" value="1"/>
</dbReference>
<evidence type="ECO:0000256" key="1">
    <source>
        <dbReference type="SAM" id="SignalP"/>
    </source>
</evidence>
<keyword evidence="3" id="KW-0378">Hydrolase</keyword>
<dbReference type="InterPro" id="IPR002018">
    <property type="entry name" value="CarbesteraseB"/>
</dbReference>
<name>A0A6G1JHQ8_9PLEO</name>
<proteinExistence type="predicted"/>
<dbReference type="InterPro" id="IPR050309">
    <property type="entry name" value="Type-B_Carboxylest/Lipase"/>
</dbReference>
<dbReference type="Pfam" id="PF00135">
    <property type="entry name" value="COesterase"/>
    <property type="match status" value="1"/>
</dbReference>
<gene>
    <name evidence="3" type="ORF">K458DRAFT_484360</name>
</gene>
<dbReference type="EMBL" id="MU005572">
    <property type="protein sequence ID" value="KAF2689760.1"/>
    <property type="molecule type" value="Genomic_DNA"/>
</dbReference>
<organism evidence="3 4">
    <name type="scientific">Lentithecium fluviatile CBS 122367</name>
    <dbReference type="NCBI Taxonomy" id="1168545"/>
    <lineage>
        <taxon>Eukaryota</taxon>
        <taxon>Fungi</taxon>
        <taxon>Dikarya</taxon>
        <taxon>Ascomycota</taxon>
        <taxon>Pezizomycotina</taxon>
        <taxon>Dothideomycetes</taxon>
        <taxon>Pleosporomycetidae</taxon>
        <taxon>Pleosporales</taxon>
        <taxon>Massarineae</taxon>
        <taxon>Lentitheciaceae</taxon>
        <taxon>Lentithecium</taxon>
    </lineage>
</organism>
<dbReference type="GO" id="GO:0016787">
    <property type="term" value="F:hydrolase activity"/>
    <property type="evidence" value="ECO:0007669"/>
    <property type="project" value="UniProtKB-KW"/>
</dbReference>
<evidence type="ECO:0000259" key="2">
    <source>
        <dbReference type="Pfam" id="PF00135"/>
    </source>
</evidence>
<keyword evidence="4" id="KW-1185">Reference proteome</keyword>
<dbReference type="AlphaFoldDB" id="A0A6G1JHQ8"/>
<evidence type="ECO:0000313" key="3">
    <source>
        <dbReference type="EMBL" id="KAF2689760.1"/>
    </source>
</evidence>
<dbReference type="SUPFAM" id="SSF53474">
    <property type="entry name" value="alpha/beta-Hydrolases"/>
    <property type="match status" value="1"/>
</dbReference>
<sequence length="557" mass="60433">MWLKSFRLVFLAGFSPTLFGSPIHGGGHAAPRVHLGYATYEGTTLENGVQQFLGMRYAAAPLGGNRFRRPRDPLNETKVVPAVKHGAVCYGVQGLTFGSPQGIKLGEDCLFVDVYTPSTSLADSDCGLPVMVWLQGGAFVQLFNPNYNGTGIVEASHGKVIVVSFNYRVGPYGFFATEELEKEGNLNIGLHDQRFALSWVHKHIKAFGGDPDKVTLFGTSVGAGSVLLQTVAYGGSPPEGDIARWNAGIAPAAYMPSVYEVSDLAYQYETLLTATNCSDLACLRSLDSDTIQAANNATLFPGTLPVALFPYAPVIDHQLFTDHPQAMLQAGNFSRARPLMIGSSHSEGTLFVPPADTTADINAFLKLQFPTLTQSDLEAARSLYSTVPSTFAGVNVTKSPLFYKAAAMYGDVSFTCPTLQFASVLSESNVDIYYFRNNVVDPVELGTGYIVPHTWEVQAVWGPEYAVSYVALPSADSYDVGGINRNVVAEVQHFWIQFATTGGNLGDGPTNTPTWSRFNDQLQRFRLQTNSSAMEDIAKIELDRCVFWTSLASRTLI</sequence>
<reference evidence="3" key="1">
    <citation type="journal article" date="2020" name="Stud. Mycol.">
        <title>101 Dothideomycetes genomes: a test case for predicting lifestyles and emergence of pathogens.</title>
        <authorList>
            <person name="Haridas S."/>
            <person name="Albert R."/>
            <person name="Binder M."/>
            <person name="Bloem J."/>
            <person name="Labutti K."/>
            <person name="Salamov A."/>
            <person name="Andreopoulos B."/>
            <person name="Baker S."/>
            <person name="Barry K."/>
            <person name="Bills G."/>
            <person name="Bluhm B."/>
            <person name="Cannon C."/>
            <person name="Castanera R."/>
            <person name="Culley D."/>
            <person name="Daum C."/>
            <person name="Ezra D."/>
            <person name="Gonzalez J."/>
            <person name="Henrissat B."/>
            <person name="Kuo A."/>
            <person name="Liang C."/>
            <person name="Lipzen A."/>
            <person name="Lutzoni F."/>
            <person name="Magnuson J."/>
            <person name="Mondo S."/>
            <person name="Nolan M."/>
            <person name="Ohm R."/>
            <person name="Pangilinan J."/>
            <person name="Park H.-J."/>
            <person name="Ramirez L."/>
            <person name="Alfaro M."/>
            <person name="Sun H."/>
            <person name="Tritt A."/>
            <person name="Yoshinaga Y."/>
            <person name="Zwiers L.-H."/>
            <person name="Turgeon B."/>
            <person name="Goodwin S."/>
            <person name="Spatafora J."/>
            <person name="Crous P."/>
            <person name="Grigoriev I."/>
        </authorList>
    </citation>
    <scope>NUCLEOTIDE SEQUENCE</scope>
    <source>
        <strain evidence="3">CBS 122367</strain>
    </source>
</reference>
<dbReference type="Proteomes" id="UP000799291">
    <property type="component" value="Unassembled WGS sequence"/>
</dbReference>
<dbReference type="PROSITE" id="PS00941">
    <property type="entry name" value="CARBOXYLESTERASE_B_2"/>
    <property type="match status" value="1"/>
</dbReference>
<protein>
    <submittedName>
        <fullName evidence="3">Alpha/beta-hydrolase</fullName>
    </submittedName>
</protein>
<accession>A0A6G1JHQ8</accession>